<accession>A0A1M7M9P9</accession>
<dbReference type="InterPro" id="IPR051606">
    <property type="entry name" value="Polyketide_Oxido-like"/>
</dbReference>
<dbReference type="SUPFAM" id="SSF51735">
    <property type="entry name" value="NAD(P)-binding Rossmann-fold domains"/>
    <property type="match status" value="1"/>
</dbReference>
<sequence>MKIAVFGANGAIGTHFIKSALKEGYDLHLYSRKKIDLADSTKTKLFIGELSDFETIREAIKDTDAVVSFLGPALKYSYPGMPITNGHENIIRAMKELNVSRFITIATPAVKFEKDKSSIITIMPKIMARLFMPKPYKEIVAVGKLTKSSRLDWTIIRFLAPVDGEPTGNVKVSFGDKKIGFKITRADIAGFALKELTHPEYIRSMPIIGS</sequence>
<evidence type="ECO:0000313" key="3">
    <source>
        <dbReference type="Proteomes" id="UP000184513"/>
    </source>
</evidence>
<dbReference type="EMBL" id="FRCY01000004">
    <property type="protein sequence ID" value="SHM87015.1"/>
    <property type="molecule type" value="Genomic_DNA"/>
</dbReference>
<dbReference type="InterPro" id="IPR036291">
    <property type="entry name" value="NAD(P)-bd_dom_sf"/>
</dbReference>
<keyword evidence="3" id="KW-1185">Reference proteome</keyword>
<gene>
    <name evidence="2" type="ORF">SAMN04488057_104159</name>
</gene>
<dbReference type="PANTHER" id="PTHR43355:SF2">
    <property type="entry name" value="FLAVIN REDUCTASE (NADPH)"/>
    <property type="match status" value="1"/>
</dbReference>
<organism evidence="2 3">
    <name type="scientific">Cyclobacterium lianum</name>
    <dbReference type="NCBI Taxonomy" id="388280"/>
    <lineage>
        <taxon>Bacteria</taxon>
        <taxon>Pseudomonadati</taxon>
        <taxon>Bacteroidota</taxon>
        <taxon>Cytophagia</taxon>
        <taxon>Cytophagales</taxon>
        <taxon>Cyclobacteriaceae</taxon>
        <taxon>Cyclobacterium</taxon>
    </lineage>
</organism>
<dbReference type="InterPro" id="IPR016040">
    <property type="entry name" value="NAD(P)-bd_dom"/>
</dbReference>
<evidence type="ECO:0000313" key="2">
    <source>
        <dbReference type="EMBL" id="SHM87015.1"/>
    </source>
</evidence>
<proteinExistence type="predicted"/>
<dbReference type="PANTHER" id="PTHR43355">
    <property type="entry name" value="FLAVIN REDUCTASE (NADPH)"/>
    <property type="match status" value="1"/>
</dbReference>
<feature type="domain" description="NAD(P)-binding" evidence="1">
    <location>
        <begin position="7"/>
        <end position="199"/>
    </location>
</feature>
<dbReference type="RefSeq" id="WP_073093964.1">
    <property type="nucleotide sequence ID" value="NZ_FRCY01000004.1"/>
</dbReference>
<dbReference type="OrthoDB" id="9790734at2"/>
<dbReference type="Proteomes" id="UP000184513">
    <property type="component" value="Unassembled WGS sequence"/>
</dbReference>
<dbReference type="AlphaFoldDB" id="A0A1M7M9P9"/>
<dbReference type="GO" id="GO:0004074">
    <property type="term" value="F:biliverdin reductase [NAD(P)H] activity"/>
    <property type="evidence" value="ECO:0007669"/>
    <property type="project" value="TreeGrafter"/>
</dbReference>
<dbReference type="STRING" id="388280.SAMN04488057_104159"/>
<reference evidence="2 3" key="1">
    <citation type="submission" date="2016-11" db="EMBL/GenBank/DDBJ databases">
        <authorList>
            <person name="Jaros S."/>
            <person name="Januszkiewicz K."/>
            <person name="Wedrychowicz H."/>
        </authorList>
    </citation>
    <scope>NUCLEOTIDE SEQUENCE [LARGE SCALE GENOMIC DNA]</scope>
    <source>
        <strain evidence="2 3">CGMCC 1.6102</strain>
    </source>
</reference>
<dbReference type="Pfam" id="PF13460">
    <property type="entry name" value="NAD_binding_10"/>
    <property type="match status" value="1"/>
</dbReference>
<dbReference type="Gene3D" id="3.40.50.720">
    <property type="entry name" value="NAD(P)-binding Rossmann-like Domain"/>
    <property type="match status" value="1"/>
</dbReference>
<protein>
    <submittedName>
        <fullName evidence="2">Putative NADH-flavin reductase</fullName>
    </submittedName>
</protein>
<name>A0A1M7M9P9_9BACT</name>
<dbReference type="GO" id="GO:0042602">
    <property type="term" value="F:riboflavin reductase (NADPH) activity"/>
    <property type="evidence" value="ECO:0007669"/>
    <property type="project" value="TreeGrafter"/>
</dbReference>
<evidence type="ECO:0000259" key="1">
    <source>
        <dbReference type="Pfam" id="PF13460"/>
    </source>
</evidence>